<gene>
    <name evidence="1" type="ORF">MAY91_17360</name>
</gene>
<keyword evidence="2" id="KW-1185">Reference proteome</keyword>
<reference evidence="1 2" key="1">
    <citation type="submission" date="2022-02" db="EMBL/GenBank/DDBJ databases">
        <title>Phenotypic, genotypic and serological characterization of Edwardsiella ictaluri from catfish and ornamental fish species.</title>
        <authorList>
            <person name="Rose D."/>
            <person name="Tekedar H.C."/>
            <person name="Waldbieser G.C."/>
            <person name="Aarattuthodi S."/>
            <person name="Griffin M.J."/>
        </authorList>
    </citation>
    <scope>NUCLEOTIDE SEQUENCE [LARGE SCALE GENOMIC DNA]</scope>
    <source>
        <strain evidence="1 2">13 TAL-140 K3</strain>
    </source>
</reference>
<dbReference type="Proteomes" id="UP001222680">
    <property type="component" value="Chromosome"/>
</dbReference>
<evidence type="ECO:0000313" key="2">
    <source>
        <dbReference type="Proteomes" id="UP001222680"/>
    </source>
</evidence>
<protein>
    <submittedName>
        <fullName evidence="1">Phage tail protein</fullName>
    </submittedName>
</protein>
<name>A0ABY8GGK4_EDWIC</name>
<organism evidence="1 2">
    <name type="scientific">Edwardsiella ictaluri</name>
    <dbReference type="NCBI Taxonomy" id="67780"/>
    <lineage>
        <taxon>Bacteria</taxon>
        <taxon>Pseudomonadati</taxon>
        <taxon>Pseudomonadota</taxon>
        <taxon>Gammaproteobacteria</taxon>
        <taxon>Enterobacterales</taxon>
        <taxon>Hafniaceae</taxon>
        <taxon>Edwardsiella</taxon>
    </lineage>
</organism>
<accession>A0ABY8GGK4</accession>
<dbReference type="Pfam" id="PF06995">
    <property type="entry name" value="Phage_P2_GpU"/>
    <property type="match status" value="1"/>
</dbReference>
<evidence type="ECO:0000313" key="1">
    <source>
        <dbReference type="EMBL" id="WFN96452.1"/>
    </source>
</evidence>
<sequence>MAISTSFLANLGAGLFLNQAMAKPDKQFSWGDYNFSMSGGNPLSGISRSLDGGWVEVPLLNELPLLQQTGRKLDTVTFTGRWYSTDGEMQIENLKKIRDEARPRTLVRGDGSSYGQYVLRTFEVKGEQMIHNGTCVVQDITISLCEFANPSLGSQRR</sequence>
<dbReference type="RefSeq" id="WP_035609950.1">
    <property type="nucleotide sequence ID" value="NZ_CM125427.1"/>
</dbReference>
<proteinExistence type="predicted"/>
<dbReference type="GeneID" id="69539211"/>
<dbReference type="EMBL" id="CP092014">
    <property type="protein sequence ID" value="WFN96452.1"/>
    <property type="molecule type" value="Genomic_DNA"/>
</dbReference>
<dbReference type="InterPro" id="IPR009734">
    <property type="entry name" value="Myoviridae_GpU"/>
</dbReference>